<dbReference type="PANTHER" id="PTHR35525">
    <property type="entry name" value="BLL6575 PROTEIN"/>
    <property type="match status" value="1"/>
</dbReference>
<protein>
    <recommendedName>
        <fullName evidence="1">Zinc finger CGNR domain-containing protein</fullName>
    </recommendedName>
</protein>
<dbReference type="PANTHER" id="PTHR35525:SF3">
    <property type="entry name" value="BLL6575 PROTEIN"/>
    <property type="match status" value="1"/>
</dbReference>
<dbReference type="InterPro" id="IPR021005">
    <property type="entry name" value="Znf_CGNR"/>
</dbReference>
<dbReference type="SUPFAM" id="SSF160904">
    <property type="entry name" value="Jann2411-like"/>
    <property type="match status" value="1"/>
</dbReference>
<keyword evidence="3" id="KW-1185">Reference proteome</keyword>
<reference evidence="2 3" key="1">
    <citation type="submission" date="2016-10" db="EMBL/GenBank/DDBJ databases">
        <title>Genome sequence of Streptomyces gilvigriseus MUSC 26.</title>
        <authorList>
            <person name="Lee L.-H."/>
            <person name="Ser H.-L."/>
        </authorList>
    </citation>
    <scope>NUCLEOTIDE SEQUENCE [LARGE SCALE GENOMIC DNA]</scope>
    <source>
        <strain evidence="2 3">MUSC 26</strain>
    </source>
</reference>
<sequence length="173" mass="18324">MANEIRPVDRLVALANLLADDPAAPPEALAEVLHRHGEPGRPRLTAPDAAELRSAVDALMPALAAADADEAAEAVNALLAAHAGPPRLTRHDGTAWHLHVDATDDPPWETWLLASSALGLAVALAEHGRPLWGRCAAEGCGRFWAGAGRGSPQRYCSPRCATRTRVAAHRRRA</sequence>
<dbReference type="InterPro" id="IPR023286">
    <property type="entry name" value="ABATE_dom_sf"/>
</dbReference>
<dbReference type="AlphaFoldDB" id="A0A1J7BAJ8"/>
<dbReference type="OrthoDB" id="3531194at2"/>
<organism evidence="2 3">
    <name type="scientific">Mangrovactinospora gilvigrisea</name>
    <dbReference type="NCBI Taxonomy" id="1428644"/>
    <lineage>
        <taxon>Bacteria</taxon>
        <taxon>Bacillati</taxon>
        <taxon>Actinomycetota</taxon>
        <taxon>Actinomycetes</taxon>
        <taxon>Kitasatosporales</taxon>
        <taxon>Streptomycetaceae</taxon>
        <taxon>Mangrovactinospora</taxon>
    </lineage>
</organism>
<evidence type="ECO:0000313" key="3">
    <source>
        <dbReference type="Proteomes" id="UP000243342"/>
    </source>
</evidence>
<dbReference type="RefSeq" id="WP_071658346.1">
    <property type="nucleotide sequence ID" value="NZ_MLCF01000135.1"/>
</dbReference>
<evidence type="ECO:0000313" key="2">
    <source>
        <dbReference type="EMBL" id="OIV35683.1"/>
    </source>
</evidence>
<dbReference type="STRING" id="1428644.BIV57_20205"/>
<gene>
    <name evidence="2" type="ORF">BIV57_20205</name>
</gene>
<dbReference type="EMBL" id="MLCF01000135">
    <property type="protein sequence ID" value="OIV35683.1"/>
    <property type="molecule type" value="Genomic_DNA"/>
</dbReference>
<comment type="caution">
    <text evidence="2">The sequence shown here is derived from an EMBL/GenBank/DDBJ whole genome shotgun (WGS) entry which is preliminary data.</text>
</comment>
<dbReference type="Gene3D" id="1.10.3300.10">
    <property type="entry name" value="Jann2411-like domain"/>
    <property type="match status" value="1"/>
</dbReference>
<dbReference type="InterPro" id="IPR010852">
    <property type="entry name" value="ABATE"/>
</dbReference>
<feature type="domain" description="Zinc finger CGNR" evidence="1">
    <location>
        <begin position="133"/>
        <end position="172"/>
    </location>
</feature>
<proteinExistence type="predicted"/>
<accession>A0A1J7BAJ8</accession>
<evidence type="ECO:0000259" key="1">
    <source>
        <dbReference type="Pfam" id="PF11706"/>
    </source>
</evidence>
<name>A0A1J7BAJ8_9ACTN</name>
<dbReference type="Pfam" id="PF07336">
    <property type="entry name" value="ABATE"/>
    <property type="match status" value="1"/>
</dbReference>
<dbReference type="Proteomes" id="UP000243342">
    <property type="component" value="Unassembled WGS sequence"/>
</dbReference>
<dbReference type="Pfam" id="PF11706">
    <property type="entry name" value="zf-CGNR"/>
    <property type="match status" value="1"/>
</dbReference>